<feature type="transmembrane region" description="Helical" evidence="7">
    <location>
        <begin position="106"/>
        <end position="128"/>
    </location>
</feature>
<keyword evidence="6 7" id="KW-0472">Membrane</keyword>
<dbReference type="InterPro" id="IPR007140">
    <property type="entry name" value="DUF350"/>
</dbReference>
<accession>A0A653EIG8</accession>
<dbReference type="RefSeq" id="WP_023372911.1">
    <property type="nucleotide sequence ID" value="NZ_BLYZ01000001.1"/>
</dbReference>
<name>A0A653EIG8_MYCKA</name>
<evidence type="ECO:0000256" key="7">
    <source>
        <dbReference type="SAM" id="Phobius"/>
    </source>
</evidence>
<dbReference type="AlphaFoldDB" id="A0A653EIG8"/>
<dbReference type="GO" id="GO:0005886">
    <property type="term" value="C:plasma membrane"/>
    <property type="evidence" value="ECO:0007669"/>
    <property type="project" value="UniProtKB-SubCell"/>
</dbReference>
<feature type="transmembrane region" description="Helical" evidence="7">
    <location>
        <begin position="73"/>
        <end position="94"/>
    </location>
</feature>
<evidence type="ECO:0000256" key="4">
    <source>
        <dbReference type="ARBA" id="ARBA00022692"/>
    </source>
</evidence>
<feature type="transmembrane region" description="Helical" evidence="7">
    <location>
        <begin position="140"/>
        <end position="163"/>
    </location>
</feature>
<gene>
    <name evidence="8" type="ORF">BIN_B_00833</name>
</gene>
<keyword evidence="4 7" id="KW-0812">Transmembrane</keyword>
<feature type="transmembrane region" description="Helical" evidence="7">
    <location>
        <begin position="28"/>
        <end position="53"/>
    </location>
</feature>
<organism evidence="8">
    <name type="scientific">Mycobacterium kansasii</name>
    <dbReference type="NCBI Taxonomy" id="1768"/>
    <lineage>
        <taxon>Bacteria</taxon>
        <taxon>Bacillati</taxon>
        <taxon>Actinomycetota</taxon>
        <taxon>Actinomycetes</taxon>
        <taxon>Mycobacteriales</taxon>
        <taxon>Mycobacteriaceae</taxon>
        <taxon>Mycobacterium</taxon>
    </lineage>
</organism>
<evidence type="ECO:0000313" key="8">
    <source>
        <dbReference type="EMBL" id="VTO97364.1"/>
    </source>
</evidence>
<evidence type="ECO:0000256" key="1">
    <source>
        <dbReference type="ARBA" id="ARBA00004651"/>
    </source>
</evidence>
<dbReference type="GeneID" id="29699879"/>
<reference evidence="8" key="1">
    <citation type="submission" date="2019-05" db="EMBL/GenBank/DDBJ databases">
        <authorList>
            <person name="Naeem R."/>
            <person name="Antony C."/>
            <person name="Guan Q."/>
        </authorList>
    </citation>
    <scope>NUCLEOTIDE SEQUENCE</scope>
    <source>
        <strain evidence="8">3</strain>
    </source>
</reference>
<comment type="subcellular location">
    <subcellularLocation>
        <location evidence="1">Cell membrane</location>
        <topology evidence="1">Multi-pass membrane protein</topology>
    </subcellularLocation>
</comment>
<sequence length="164" mass="16986">MQQALHQALQKAFHQTGVDFGTVNITPILHGVVATILYFLVGAAVLIAGFLMVDVLTPGNLRRLVFIDRRPNAVVLASAMYAALAIVIITAIHTSSSQLGQGLVDVAVYGGIGVALQGAALVILEIAVPGRFREHVAEPTLHPAAFATAVMMLAVGGVIAAALS</sequence>
<proteinExistence type="inferred from homology"/>
<evidence type="ECO:0000256" key="6">
    <source>
        <dbReference type="ARBA" id="ARBA00023136"/>
    </source>
</evidence>
<dbReference type="Pfam" id="PF03994">
    <property type="entry name" value="DUF350"/>
    <property type="match status" value="1"/>
</dbReference>
<keyword evidence="5 7" id="KW-1133">Transmembrane helix</keyword>
<evidence type="ECO:0000256" key="5">
    <source>
        <dbReference type="ARBA" id="ARBA00022989"/>
    </source>
</evidence>
<keyword evidence="3" id="KW-1003">Cell membrane</keyword>
<comment type="similarity">
    <text evidence="2">Belongs to the UPF0719 family.</text>
</comment>
<evidence type="ECO:0000256" key="3">
    <source>
        <dbReference type="ARBA" id="ARBA00022475"/>
    </source>
</evidence>
<dbReference type="EMBL" id="LR589253">
    <property type="protein sequence ID" value="VTO97364.1"/>
    <property type="molecule type" value="Genomic_DNA"/>
</dbReference>
<evidence type="ECO:0000256" key="2">
    <source>
        <dbReference type="ARBA" id="ARBA00005779"/>
    </source>
</evidence>
<protein>
    <submittedName>
        <fullName evidence="8">Uncharacterized protein</fullName>
    </submittedName>
</protein>